<keyword evidence="2" id="KW-1185">Reference proteome</keyword>
<name>A0AAF3FJ42_9BILA</name>
<dbReference type="InterPro" id="IPR051851">
    <property type="entry name" value="EFR3_Homologs"/>
</dbReference>
<dbReference type="AlphaFoldDB" id="A0AAF3FJ42"/>
<accession>A0AAF3FJ42</accession>
<reference evidence="3" key="1">
    <citation type="submission" date="2024-02" db="UniProtKB">
        <authorList>
            <consortium name="WormBaseParasite"/>
        </authorList>
    </citation>
    <scope>IDENTIFICATION</scope>
</reference>
<dbReference type="GO" id="GO:0072659">
    <property type="term" value="P:protein localization to plasma membrane"/>
    <property type="evidence" value="ECO:0007669"/>
    <property type="project" value="TreeGrafter"/>
</dbReference>
<dbReference type="InterPro" id="IPR011989">
    <property type="entry name" value="ARM-like"/>
</dbReference>
<protein>
    <submittedName>
        <fullName evidence="3">Uncharacterized protein</fullName>
    </submittedName>
</protein>
<dbReference type="InterPro" id="IPR049152">
    <property type="entry name" value="EFR3-like_ARM"/>
</dbReference>
<dbReference type="PANTHER" id="PTHR12444:SF8">
    <property type="entry name" value="PROTEIN EFR3 HOMOLOG CMP44E"/>
    <property type="match status" value="1"/>
</dbReference>
<evidence type="ECO:0000313" key="3">
    <source>
        <dbReference type="WBParaSite" id="MBELARI_LOCUS6137"/>
    </source>
</evidence>
<dbReference type="PANTHER" id="PTHR12444">
    <property type="entry name" value="PROTEIN EFR3 HOMOLOG CMP44E"/>
    <property type="match status" value="1"/>
</dbReference>
<dbReference type="InterPro" id="IPR016024">
    <property type="entry name" value="ARM-type_fold"/>
</dbReference>
<comment type="similarity">
    <text evidence="1">Belongs to the EFR3 family.</text>
</comment>
<dbReference type="SUPFAM" id="SSF48371">
    <property type="entry name" value="ARM repeat"/>
    <property type="match status" value="1"/>
</dbReference>
<proteinExistence type="inferred from homology"/>
<organism evidence="2 3">
    <name type="scientific">Mesorhabditis belari</name>
    <dbReference type="NCBI Taxonomy" id="2138241"/>
    <lineage>
        <taxon>Eukaryota</taxon>
        <taxon>Metazoa</taxon>
        <taxon>Ecdysozoa</taxon>
        <taxon>Nematoda</taxon>
        <taxon>Chromadorea</taxon>
        <taxon>Rhabditida</taxon>
        <taxon>Rhabditina</taxon>
        <taxon>Rhabditomorpha</taxon>
        <taxon>Rhabditoidea</taxon>
        <taxon>Rhabditidae</taxon>
        <taxon>Mesorhabditinae</taxon>
        <taxon>Mesorhabditis</taxon>
    </lineage>
</organism>
<dbReference type="GO" id="GO:0005886">
    <property type="term" value="C:plasma membrane"/>
    <property type="evidence" value="ECO:0007669"/>
    <property type="project" value="TreeGrafter"/>
</dbReference>
<dbReference type="WBParaSite" id="MBELARI_LOCUS6137">
    <property type="protein sequence ID" value="MBELARI_LOCUS6137"/>
    <property type="gene ID" value="MBELARI_LOCUS6137"/>
</dbReference>
<sequence length="820" mass="93258">MHGMVYCCSPCKPRYRRLVDSIYPTNARDGLNGANLNKLTFYASSHPEKLDRIGDYILQRLSRDLYRLRFNQVKVSVETMDSLLQCCHSSPSLPQLSEHHLKMIQKLLESNLPYMEQLGTDSFVKFSNIEESAPCYHRQYDFFISKFSQMCHSSNKEADKVRIAGLKGLRGVVWKSVTEDIHGNHANIWEKQHMDKIIPSFLFNLQEDEPKTLSLLEGPFGESGSKDETVNSLAGTCLRELMGKASFGTLRVVIEPVLRHLDLHKKWQPPPIFAIHVFRIILYSIQSKSSYYVIQELIDHLDTMSSSDASVRIGIASVLSSIVSIAGTSIGPLLLSIFNSLLKHLRASVEFQQSKKCPSTEDEKTYQETLINAMGDFANALPDYQKVEMMMFTVGNIPSLSDERKNREGDAFLQHVLVKTLLKVATRFRTSYLATIFTDSFLNTLQQLALVPDPQVRLITQKIFHTLLDRHDNVTSLQSLDLETDISDLQLTVEKCSSPDQMFMRKNAHSIMVSLYRATALMPEDADLKEHADAILCTMLLFCIEAGYDESIIELFRLCFGVQTLAMDQEQPFSVEKREAMHNIVARYLNVCSQLLAIPALYQHVHQVKTNRVKGSNEDLDEDVISTFDRNVVSEALKNSGKDVTQLSVPFLASRQSEASYLEQMDMIDGKAVEKFDAQSMDSSFEWTPPESTQISRRNTVFSLDGGSTNRVSHLQSLTGLPVTVHNLKEFANRPIDKLEEKRQEESYQKEVLQRFRSTGFEEISDEIARNNDETDIMRCISRILSKRTEKVRMKNEGRSQKPKNIFSMDMPAFVSVKPT</sequence>
<dbReference type="Pfam" id="PF21052">
    <property type="entry name" value="EFR3_ARM"/>
    <property type="match status" value="1"/>
</dbReference>
<dbReference type="Proteomes" id="UP000887575">
    <property type="component" value="Unassembled WGS sequence"/>
</dbReference>
<evidence type="ECO:0000256" key="1">
    <source>
        <dbReference type="ARBA" id="ARBA00010216"/>
    </source>
</evidence>
<dbReference type="Gene3D" id="1.25.10.10">
    <property type="entry name" value="Leucine-rich Repeat Variant"/>
    <property type="match status" value="1"/>
</dbReference>
<evidence type="ECO:0000313" key="2">
    <source>
        <dbReference type="Proteomes" id="UP000887575"/>
    </source>
</evidence>